<name>A0A1F5G4L5_9BACT</name>
<reference evidence="2 3" key="1">
    <citation type="journal article" date="2016" name="Nat. Commun.">
        <title>Thousands of microbial genomes shed light on interconnected biogeochemical processes in an aquifer system.</title>
        <authorList>
            <person name="Anantharaman K."/>
            <person name="Brown C.T."/>
            <person name="Hug L.A."/>
            <person name="Sharon I."/>
            <person name="Castelle C.J."/>
            <person name="Probst A.J."/>
            <person name="Thomas B.C."/>
            <person name="Singh A."/>
            <person name="Wilkins M.J."/>
            <person name="Karaoz U."/>
            <person name="Brodie E.L."/>
            <person name="Williams K.H."/>
            <person name="Hubbard S.S."/>
            <person name="Banfield J.F."/>
        </authorList>
    </citation>
    <scope>NUCLEOTIDE SEQUENCE [LARGE SCALE GENOMIC DNA]</scope>
</reference>
<evidence type="ECO:0000313" key="2">
    <source>
        <dbReference type="EMBL" id="OGD86816.1"/>
    </source>
</evidence>
<sequence length="204" mass="22452">MTIPGEPVPGQGVSAEGPRLPDGTQLGVAVTPEEADRKVAGTNPAGEIGVTVDPYEHIDPEIRRQSKELVDQLQSKNRQLEGRLMKDARLADGTTVHILSGRFTDDSKKGYGGAGIHDDLGPVLMLSELARYPFAKYSEGETLDELVRFPIKLIGVQDEKSASRWNEILELSVRQAKKEMNLKPVNKELLPRIASYVRNIRVEG</sequence>
<accession>A0A1F5G4L5</accession>
<organism evidence="2 3">
    <name type="scientific">Candidatus Curtissbacteria bacterium RIFCSPHIGHO2_01_FULL_41_11</name>
    <dbReference type="NCBI Taxonomy" id="1797711"/>
    <lineage>
        <taxon>Bacteria</taxon>
        <taxon>Candidatus Curtissiibacteriota</taxon>
    </lineage>
</organism>
<evidence type="ECO:0000256" key="1">
    <source>
        <dbReference type="SAM" id="MobiDB-lite"/>
    </source>
</evidence>
<dbReference type="Proteomes" id="UP000179102">
    <property type="component" value="Unassembled WGS sequence"/>
</dbReference>
<protein>
    <submittedName>
        <fullName evidence="2">Uncharacterized protein</fullName>
    </submittedName>
</protein>
<dbReference type="AlphaFoldDB" id="A0A1F5G4L5"/>
<feature type="region of interest" description="Disordered" evidence="1">
    <location>
        <begin position="1"/>
        <end position="27"/>
    </location>
</feature>
<dbReference type="EMBL" id="MFAZ01000030">
    <property type="protein sequence ID" value="OGD86816.1"/>
    <property type="molecule type" value="Genomic_DNA"/>
</dbReference>
<comment type="caution">
    <text evidence="2">The sequence shown here is derived from an EMBL/GenBank/DDBJ whole genome shotgun (WGS) entry which is preliminary data.</text>
</comment>
<proteinExistence type="predicted"/>
<gene>
    <name evidence="2" type="ORF">A2870_04285</name>
</gene>
<evidence type="ECO:0000313" key="3">
    <source>
        <dbReference type="Proteomes" id="UP000179102"/>
    </source>
</evidence>